<dbReference type="PROSITE" id="PS01087">
    <property type="entry name" value="RADICAL_ACTIVATING"/>
    <property type="match status" value="1"/>
</dbReference>
<dbReference type="SFLD" id="SFLDG01066">
    <property type="entry name" value="organic_radical-activating_enz"/>
    <property type="match status" value="1"/>
</dbReference>
<evidence type="ECO:0000259" key="11">
    <source>
        <dbReference type="PROSITE" id="PS51918"/>
    </source>
</evidence>
<dbReference type="PIRSF" id="PIRSF000371">
    <property type="entry name" value="PFL_act_enz"/>
    <property type="match status" value="1"/>
</dbReference>
<evidence type="ECO:0000313" key="12">
    <source>
        <dbReference type="EMBL" id="EDN77401.1"/>
    </source>
</evidence>
<dbReference type="PANTHER" id="PTHR30352:SF5">
    <property type="entry name" value="PYRUVATE FORMATE-LYASE 1-ACTIVATING ENZYME"/>
    <property type="match status" value="1"/>
</dbReference>
<name>A7B375_MEDG7</name>
<dbReference type="PROSITE" id="PS51918">
    <property type="entry name" value="RADICAL_SAM"/>
    <property type="match status" value="1"/>
</dbReference>
<keyword evidence="8 10" id="KW-0408">Iron</keyword>
<evidence type="ECO:0000256" key="2">
    <source>
        <dbReference type="ARBA" id="ARBA00009777"/>
    </source>
</evidence>
<dbReference type="Pfam" id="PF04055">
    <property type="entry name" value="Radical_SAM"/>
    <property type="match status" value="1"/>
</dbReference>
<keyword evidence="9 10" id="KW-0411">Iron-sulfur</keyword>
<dbReference type="PANTHER" id="PTHR30352">
    <property type="entry name" value="PYRUVATE FORMATE-LYASE-ACTIVATING ENZYME"/>
    <property type="match status" value="1"/>
</dbReference>
<keyword evidence="10" id="KW-0963">Cytoplasm</keyword>
<accession>A7B375</accession>
<sequence>MLRPFLNIKRKGIKQMKGYIHSTESFGSVDGPGVRFLIFVSGCPMRCQFCHNPDTWSMKTGTQMSADELLDKAWKYRSYWGKSGGITVSGGEPLLQIDFLLELFKKAKEKGIHTTIDTSGAPFTREEPFFSKFEELMKYTDLLLLDIKHIDDEQHKILTGHTNQNILDLARYLSDINKPVWIRHVLVPERSDNDEYLKKLDAFIQTLSNVEKVEVLPYHTLGEYKWKELGMEYPLEGIEPPTEERIRNANELLHTGK</sequence>
<evidence type="ECO:0000256" key="6">
    <source>
        <dbReference type="ARBA" id="ARBA00022723"/>
    </source>
</evidence>
<dbReference type="GO" id="GO:0016829">
    <property type="term" value="F:lyase activity"/>
    <property type="evidence" value="ECO:0007669"/>
    <property type="project" value="UniProtKB-KW"/>
</dbReference>
<dbReference type="SFLD" id="SFLDS00029">
    <property type="entry name" value="Radical_SAM"/>
    <property type="match status" value="1"/>
</dbReference>
<dbReference type="SUPFAM" id="SSF102114">
    <property type="entry name" value="Radical SAM enzymes"/>
    <property type="match status" value="1"/>
</dbReference>
<evidence type="ECO:0000256" key="9">
    <source>
        <dbReference type="ARBA" id="ARBA00023014"/>
    </source>
</evidence>
<dbReference type="InterPro" id="IPR058240">
    <property type="entry name" value="rSAM_sf"/>
</dbReference>
<organism evidence="12 13">
    <name type="scientific">Mediterraneibacter gnavus (strain ATCC 29149 / DSM 114966 / JCM 6515 / VPI C7-9)</name>
    <name type="common">Ruminococcus gnavus</name>
    <dbReference type="NCBI Taxonomy" id="411470"/>
    <lineage>
        <taxon>Bacteria</taxon>
        <taxon>Bacillati</taxon>
        <taxon>Bacillota</taxon>
        <taxon>Clostridia</taxon>
        <taxon>Lachnospirales</taxon>
        <taxon>Lachnospiraceae</taxon>
        <taxon>Mediterraneibacter</taxon>
    </lineage>
</organism>
<proteinExistence type="inferred from homology"/>
<dbReference type="GO" id="GO:0043365">
    <property type="term" value="F:[formate-C-acetyltransferase]-activating enzyme activity"/>
    <property type="evidence" value="ECO:0007669"/>
    <property type="project" value="UniProtKB-UniRule"/>
</dbReference>
<evidence type="ECO:0000256" key="8">
    <source>
        <dbReference type="ARBA" id="ARBA00023004"/>
    </source>
</evidence>
<dbReference type="GO" id="GO:0051539">
    <property type="term" value="F:4 iron, 4 sulfur cluster binding"/>
    <property type="evidence" value="ECO:0007669"/>
    <property type="project" value="UniProtKB-UniRule"/>
</dbReference>
<keyword evidence="5 10" id="KW-0949">S-adenosyl-L-methionine</keyword>
<evidence type="ECO:0000256" key="1">
    <source>
        <dbReference type="ARBA" id="ARBA00003141"/>
    </source>
</evidence>
<evidence type="ECO:0000256" key="5">
    <source>
        <dbReference type="ARBA" id="ARBA00022691"/>
    </source>
</evidence>
<dbReference type="InterPro" id="IPR012839">
    <property type="entry name" value="Organic_radical_activase"/>
</dbReference>
<comment type="caution">
    <text evidence="12">The sequence shown here is derived from an EMBL/GenBank/DDBJ whole genome shotgun (WGS) entry which is preliminary data.</text>
</comment>
<keyword evidence="4 10" id="KW-0004">4Fe-4S</keyword>
<keyword evidence="12" id="KW-0670">Pyruvate</keyword>
<evidence type="ECO:0000256" key="10">
    <source>
        <dbReference type="RuleBase" id="RU362053"/>
    </source>
</evidence>
<comment type="function">
    <text evidence="1 10">Activation of pyruvate formate-lyase under anaerobic conditions by generation of an organic free radical, using S-adenosylmethionine and reduced flavodoxin as cosubstrates to produce 5'-deoxy-adenosine.</text>
</comment>
<keyword evidence="6 10" id="KW-0479">Metal-binding</keyword>
<evidence type="ECO:0000313" key="13">
    <source>
        <dbReference type="Proteomes" id="UP000004410"/>
    </source>
</evidence>
<dbReference type="InterPro" id="IPR007197">
    <property type="entry name" value="rSAM"/>
</dbReference>
<evidence type="ECO:0000256" key="3">
    <source>
        <dbReference type="ARBA" id="ARBA00021356"/>
    </source>
</evidence>
<dbReference type="EMBL" id="AAYG02000016">
    <property type="protein sequence ID" value="EDN77401.1"/>
    <property type="molecule type" value="Genomic_DNA"/>
</dbReference>
<dbReference type="eggNOG" id="COG1180">
    <property type="taxonomic scope" value="Bacteria"/>
</dbReference>
<comment type="similarity">
    <text evidence="2 10">Belongs to the organic radical-activating enzymes family.</text>
</comment>
<feature type="domain" description="Radical SAM core" evidence="11">
    <location>
        <begin position="29"/>
        <end position="257"/>
    </location>
</feature>
<reference evidence="12 13" key="1">
    <citation type="submission" date="2007-04" db="EMBL/GenBank/DDBJ databases">
        <authorList>
            <person name="Fulton L."/>
            <person name="Clifton S."/>
            <person name="Fulton B."/>
            <person name="Xu J."/>
            <person name="Minx P."/>
            <person name="Pepin K.H."/>
            <person name="Johnson M."/>
            <person name="Thiruvilangam P."/>
            <person name="Bhonagiri V."/>
            <person name="Nash W.E."/>
            <person name="Mardis E.R."/>
            <person name="Wilson R.K."/>
        </authorList>
    </citation>
    <scope>NUCLEOTIDE SEQUENCE [LARGE SCALE GENOMIC DNA]</scope>
    <source>
        <strain evidence="12 13">ATCC 29149</strain>
    </source>
</reference>
<dbReference type="EC" id="1.97.1.4" evidence="10"/>
<dbReference type="PaxDb" id="411470-RUMGNA_02003"/>
<comment type="cofactor">
    <cofactor evidence="10">
        <name>[4Fe-4S] cluster</name>
        <dbReference type="ChEBI" id="CHEBI:49883"/>
    </cofactor>
    <text evidence="10">Binds 1 [4Fe-4S] cluster. The cluster is coordinated with 3 cysteines and an exchangeable S-adenosyl-L-methionine.</text>
</comment>
<dbReference type="InterPro" id="IPR013785">
    <property type="entry name" value="Aldolase_TIM"/>
</dbReference>
<dbReference type="GO" id="GO:0046872">
    <property type="term" value="F:metal ion binding"/>
    <property type="evidence" value="ECO:0007669"/>
    <property type="project" value="UniProtKB-UniRule"/>
</dbReference>
<keyword evidence="12" id="KW-0456">Lyase</keyword>
<dbReference type="Proteomes" id="UP000004410">
    <property type="component" value="Unassembled WGS sequence"/>
</dbReference>
<gene>
    <name evidence="12" type="primary">pflA</name>
    <name evidence="12" type="ORF">RUMGNA_02003</name>
</gene>
<evidence type="ECO:0000256" key="4">
    <source>
        <dbReference type="ARBA" id="ARBA00022485"/>
    </source>
</evidence>
<reference evidence="12 13" key="2">
    <citation type="submission" date="2007-06" db="EMBL/GenBank/DDBJ databases">
        <title>Draft genome sequence of Ruminococcus gnavus (ATCC 29149).</title>
        <authorList>
            <person name="Sudarsanam P."/>
            <person name="Ley R."/>
            <person name="Guruge J."/>
            <person name="Turnbaugh P.J."/>
            <person name="Mahowald M."/>
            <person name="Liep D."/>
            <person name="Gordon J."/>
        </authorList>
    </citation>
    <scope>NUCLEOTIDE SEQUENCE [LARGE SCALE GENOMIC DNA]</scope>
    <source>
        <strain evidence="12 13">ATCC 29149</strain>
    </source>
</reference>
<evidence type="ECO:0000256" key="7">
    <source>
        <dbReference type="ARBA" id="ARBA00023002"/>
    </source>
</evidence>
<dbReference type="InterPro" id="IPR012838">
    <property type="entry name" value="PFL1_activating"/>
</dbReference>
<dbReference type="CDD" id="cd01335">
    <property type="entry name" value="Radical_SAM"/>
    <property type="match status" value="1"/>
</dbReference>
<dbReference type="AlphaFoldDB" id="A7B375"/>
<dbReference type="InterPro" id="IPR034457">
    <property type="entry name" value="Organic_radical-activating"/>
</dbReference>
<comment type="subcellular location">
    <subcellularLocation>
        <location evidence="10">Cytoplasm</location>
    </subcellularLocation>
</comment>
<dbReference type="NCBIfam" id="TIGR02493">
    <property type="entry name" value="PFLA"/>
    <property type="match status" value="1"/>
</dbReference>
<protein>
    <recommendedName>
        <fullName evidence="3 10">Pyruvate formate-lyase-activating enzyme</fullName>
        <ecNumber evidence="10">1.97.1.4</ecNumber>
    </recommendedName>
</protein>
<dbReference type="InterPro" id="IPR001989">
    <property type="entry name" value="Radical_activat_CS"/>
</dbReference>
<keyword evidence="7 10" id="KW-0560">Oxidoreductase</keyword>
<dbReference type="GO" id="GO:0005737">
    <property type="term" value="C:cytoplasm"/>
    <property type="evidence" value="ECO:0007669"/>
    <property type="project" value="UniProtKB-SubCell"/>
</dbReference>
<comment type="catalytic activity">
    <reaction evidence="10">
        <text>glycyl-[formate C-acetyltransferase] + reduced [flavodoxin] + S-adenosyl-L-methionine = glycin-2-yl radical-[formate C-acetyltransferase] + semiquinone [flavodoxin] + 5'-deoxyadenosine + L-methionine + H(+)</text>
        <dbReference type="Rhea" id="RHEA:19225"/>
        <dbReference type="Rhea" id="RHEA-COMP:10622"/>
        <dbReference type="Rhea" id="RHEA-COMP:12190"/>
        <dbReference type="Rhea" id="RHEA-COMP:12191"/>
        <dbReference type="Rhea" id="RHEA-COMP:14480"/>
        <dbReference type="ChEBI" id="CHEBI:15378"/>
        <dbReference type="ChEBI" id="CHEBI:17319"/>
        <dbReference type="ChEBI" id="CHEBI:29947"/>
        <dbReference type="ChEBI" id="CHEBI:32722"/>
        <dbReference type="ChEBI" id="CHEBI:57618"/>
        <dbReference type="ChEBI" id="CHEBI:57844"/>
        <dbReference type="ChEBI" id="CHEBI:59789"/>
        <dbReference type="ChEBI" id="CHEBI:140311"/>
        <dbReference type="EC" id="1.97.1.4"/>
    </reaction>
</comment>
<dbReference type="Gene3D" id="3.20.20.70">
    <property type="entry name" value="Aldolase class I"/>
    <property type="match status" value="1"/>
</dbReference>